<dbReference type="EMBL" id="JBHUKR010000020">
    <property type="protein sequence ID" value="MFD2420804.1"/>
    <property type="molecule type" value="Genomic_DNA"/>
</dbReference>
<gene>
    <name evidence="6" type="ORF">ACFSXZ_31190</name>
</gene>
<dbReference type="SUPFAM" id="SSF53850">
    <property type="entry name" value="Periplasmic binding protein-like II"/>
    <property type="match status" value="1"/>
</dbReference>
<keyword evidence="7" id="KW-1185">Reference proteome</keyword>
<evidence type="ECO:0000313" key="7">
    <source>
        <dbReference type="Proteomes" id="UP001597417"/>
    </source>
</evidence>
<dbReference type="PROSITE" id="PS51257">
    <property type="entry name" value="PROKAR_LIPOPROTEIN"/>
    <property type="match status" value="1"/>
</dbReference>
<evidence type="ECO:0000259" key="5">
    <source>
        <dbReference type="Pfam" id="PF09084"/>
    </source>
</evidence>
<evidence type="ECO:0000256" key="1">
    <source>
        <dbReference type="ARBA" id="ARBA00004418"/>
    </source>
</evidence>
<evidence type="ECO:0000313" key="6">
    <source>
        <dbReference type="EMBL" id="MFD2420804.1"/>
    </source>
</evidence>
<sequence length="370" mass="38749">MFPRFQRRPLWTLLLATGLALAAACAPSGNGATGSQAANAKQVPVLPADVSLSGKPGTPAPKPLATRASLKVGIPSKLELEAPALLAQTYGEFAKENIDVTFVTDTVPNLLTLLGQNKIDLAYAGAQALVFNALRHGVPLRWVSGVASSAPDSGVYLSTKYGKSAQDFDFSVLKGKNIGVNPGALAAPSEYGLYEAITKGKLSPGDVKMTPFTDIAAMAQALNNGSIDGATLGPPFTASLNPGIAFQATPGYPKTMQIAGYFATTDLLDAHRAAGTAFFRAMERTVNTYLSGDYHGNAEVMAKVAENLGTTTDLLKVAPSVSFDFNVPAQSVDSLQQMYRAVPNTLQYNDAVKPAELLDLSLVIDAAQGR</sequence>
<comment type="similarity">
    <text evidence="2">Belongs to the bacterial solute-binding protein SsuA/TauA family.</text>
</comment>
<comment type="caution">
    <text evidence="6">The sequence shown here is derived from an EMBL/GenBank/DDBJ whole genome shotgun (WGS) entry which is preliminary data.</text>
</comment>
<dbReference type="InterPro" id="IPR015168">
    <property type="entry name" value="SsuA/THI5"/>
</dbReference>
<feature type="chain" id="PRO_5045890739" evidence="4">
    <location>
        <begin position="23"/>
        <end position="370"/>
    </location>
</feature>
<name>A0ABW5G0J3_9PSEU</name>
<evidence type="ECO:0000256" key="3">
    <source>
        <dbReference type="ARBA" id="ARBA00022729"/>
    </source>
</evidence>
<keyword evidence="3 4" id="KW-0732">Signal</keyword>
<comment type="subcellular location">
    <subcellularLocation>
        <location evidence="1">Periplasm</location>
    </subcellularLocation>
</comment>
<reference evidence="7" key="1">
    <citation type="journal article" date="2019" name="Int. J. Syst. Evol. Microbiol.">
        <title>The Global Catalogue of Microorganisms (GCM) 10K type strain sequencing project: providing services to taxonomists for standard genome sequencing and annotation.</title>
        <authorList>
            <consortium name="The Broad Institute Genomics Platform"/>
            <consortium name="The Broad Institute Genome Sequencing Center for Infectious Disease"/>
            <person name="Wu L."/>
            <person name="Ma J."/>
        </authorList>
    </citation>
    <scope>NUCLEOTIDE SEQUENCE [LARGE SCALE GENOMIC DNA]</scope>
    <source>
        <strain evidence="7">CGMCC 4.7645</strain>
    </source>
</reference>
<dbReference type="Proteomes" id="UP001597417">
    <property type="component" value="Unassembled WGS sequence"/>
</dbReference>
<evidence type="ECO:0000256" key="4">
    <source>
        <dbReference type="SAM" id="SignalP"/>
    </source>
</evidence>
<protein>
    <submittedName>
        <fullName evidence="6">ABC transporter substrate-binding protein</fullName>
    </submittedName>
</protein>
<feature type="signal peptide" evidence="4">
    <location>
        <begin position="1"/>
        <end position="22"/>
    </location>
</feature>
<dbReference type="RefSeq" id="WP_378269042.1">
    <property type="nucleotide sequence ID" value="NZ_JBHUKR010000020.1"/>
</dbReference>
<accession>A0ABW5G0J3</accession>
<organism evidence="6 7">
    <name type="scientific">Amycolatopsis pigmentata</name>
    <dbReference type="NCBI Taxonomy" id="450801"/>
    <lineage>
        <taxon>Bacteria</taxon>
        <taxon>Bacillati</taxon>
        <taxon>Actinomycetota</taxon>
        <taxon>Actinomycetes</taxon>
        <taxon>Pseudonocardiales</taxon>
        <taxon>Pseudonocardiaceae</taxon>
        <taxon>Amycolatopsis</taxon>
    </lineage>
</organism>
<dbReference type="Gene3D" id="3.40.190.10">
    <property type="entry name" value="Periplasmic binding protein-like II"/>
    <property type="match status" value="2"/>
</dbReference>
<dbReference type="PANTHER" id="PTHR30024:SF47">
    <property type="entry name" value="TAURINE-BINDING PERIPLASMIC PROTEIN"/>
    <property type="match status" value="1"/>
</dbReference>
<dbReference type="PANTHER" id="PTHR30024">
    <property type="entry name" value="ALIPHATIC SULFONATES-BINDING PROTEIN-RELATED"/>
    <property type="match status" value="1"/>
</dbReference>
<proteinExistence type="inferred from homology"/>
<feature type="domain" description="SsuA/THI5-like" evidence="5">
    <location>
        <begin position="82"/>
        <end position="286"/>
    </location>
</feature>
<evidence type="ECO:0000256" key="2">
    <source>
        <dbReference type="ARBA" id="ARBA00010742"/>
    </source>
</evidence>
<dbReference type="Pfam" id="PF09084">
    <property type="entry name" value="NMT1"/>
    <property type="match status" value="1"/>
</dbReference>